<sequence>MDHRPLVTRAITVPGRLAPVSFALGRGAAVALRGTNGSGKTTALEAVAGLRRTRGEVLVCGAPPDRRSARFRAQVAAQLGEPVLDTGLTVLEHAITVSRTWGRPASHAREACESVLDELGIAGLRRRLPHEMSSGQRQLFVLALTLVRPATLLVLDEPERRLARSAILTVATALRARMATGTAVLVATHSEALVAALGSAEVPVSAERA</sequence>
<dbReference type="InterPro" id="IPR050763">
    <property type="entry name" value="ABC_transporter_ATP-binding"/>
</dbReference>
<dbReference type="PROSITE" id="PS00211">
    <property type="entry name" value="ABC_TRANSPORTER_1"/>
    <property type="match status" value="1"/>
</dbReference>
<organism evidence="8 9">
    <name type="scientific">Brevibacterium rongguiense</name>
    <dbReference type="NCBI Taxonomy" id="2695267"/>
    <lineage>
        <taxon>Bacteria</taxon>
        <taxon>Bacillati</taxon>
        <taxon>Actinomycetota</taxon>
        <taxon>Actinomycetes</taxon>
        <taxon>Micrococcales</taxon>
        <taxon>Brevibacteriaceae</taxon>
        <taxon>Brevibacterium</taxon>
    </lineage>
</organism>
<comment type="caution">
    <text evidence="8">The sequence shown here is derived from an EMBL/GenBank/DDBJ whole genome shotgun (WGS) entry which is preliminary data.</text>
</comment>
<dbReference type="Proteomes" id="UP000469215">
    <property type="component" value="Unassembled WGS sequence"/>
</dbReference>
<keyword evidence="6" id="KW-0046">Antibiotic resistance</keyword>
<dbReference type="PANTHER" id="PTHR42711">
    <property type="entry name" value="ABC TRANSPORTER ATP-BINDING PROTEIN"/>
    <property type="match status" value="1"/>
</dbReference>
<dbReference type="InterPro" id="IPR003593">
    <property type="entry name" value="AAA+_ATPase"/>
</dbReference>
<evidence type="ECO:0000256" key="5">
    <source>
        <dbReference type="ARBA" id="ARBA00022840"/>
    </source>
</evidence>
<evidence type="ECO:0000256" key="1">
    <source>
        <dbReference type="ARBA" id="ARBA00004202"/>
    </source>
</evidence>
<reference evidence="8 9" key="1">
    <citation type="submission" date="2020-01" db="EMBL/GenBank/DDBJ databases">
        <authorList>
            <person name="Deng T."/>
        </authorList>
    </citation>
    <scope>NUCLEOTIDE SEQUENCE [LARGE SCALE GENOMIC DNA]</scope>
    <source>
        <strain evidence="8 9">5221</strain>
    </source>
</reference>
<dbReference type="EMBL" id="WWEQ01000033">
    <property type="protein sequence ID" value="MYM20029.1"/>
    <property type="molecule type" value="Genomic_DNA"/>
</dbReference>
<dbReference type="GO" id="GO:0005886">
    <property type="term" value="C:plasma membrane"/>
    <property type="evidence" value="ECO:0007669"/>
    <property type="project" value="UniProtKB-SubCell"/>
</dbReference>
<dbReference type="InterPro" id="IPR017871">
    <property type="entry name" value="ABC_transporter-like_CS"/>
</dbReference>
<protein>
    <submittedName>
        <fullName evidence="8">ATP-binding cassette domain-containing protein</fullName>
    </submittedName>
</protein>
<proteinExistence type="inferred from homology"/>
<evidence type="ECO:0000256" key="6">
    <source>
        <dbReference type="ARBA" id="ARBA00023251"/>
    </source>
</evidence>
<evidence type="ECO:0000256" key="4">
    <source>
        <dbReference type="ARBA" id="ARBA00022741"/>
    </source>
</evidence>
<keyword evidence="5 8" id="KW-0067">ATP-binding</keyword>
<dbReference type="Gene3D" id="3.40.50.300">
    <property type="entry name" value="P-loop containing nucleotide triphosphate hydrolases"/>
    <property type="match status" value="1"/>
</dbReference>
<dbReference type="SMART" id="SM00382">
    <property type="entry name" value="AAA"/>
    <property type="match status" value="1"/>
</dbReference>
<dbReference type="SUPFAM" id="SSF52540">
    <property type="entry name" value="P-loop containing nucleoside triphosphate hydrolases"/>
    <property type="match status" value="1"/>
</dbReference>
<dbReference type="Pfam" id="PF00005">
    <property type="entry name" value="ABC_tran"/>
    <property type="match status" value="1"/>
</dbReference>
<dbReference type="InterPro" id="IPR003439">
    <property type="entry name" value="ABC_transporter-like_ATP-bd"/>
</dbReference>
<dbReference type="GO" id="GO:0046677">
    <property type="term" value="P:response to antibiotic"/>
    <property type="evidence" value="ECO:0007669"/>
    <property type="project" value="UniProtKB-KW"/>
</dbReference>
<dbReference type="GO" id="GO:0005524">
    <property type="term" value="F:ATP binding"/>
    <property type="evidence" value="ECO:0007669"/>
    <property type="project" value="UniProtKB-KW"/>
</dbReference>
<comment type="similarity">
    <text evidence="2">Belongs to the ABC transporter superfamily.</text>
</comment>
<feature type="domain" description="ABC transporter" evidence="7">
    <location>
        <begin position="1"/>
        <end position="206"/>
    </location>
</feature>
<dbReference type="RefSeq" id="WP_160953454.1">
    <property type="nucleotide sequence ID" value="NZ_WWEQ01000033.1"/>
</dbReference>
<name>A0A6N9H7U1_9MICO</name>
<comment type="subcellular location">
    <subcellularLocation>
        <location evidence="1">Cell membrane</location>
        <topology evidence="1">Peripheral membrane protein</topology>
    </subcellularLocation>
</comment>
<gene>
    <name evidence="8" type="ORF">GSY69_08645</name>
</gene>
<evidence type="ECO:0000313" key="8">
    <source>
        <dbReference type="EMBL" id="MYM20029.1"/>
    </source>
</evidence>
<evidence type="ECO:0000256" key="3">
    <source>
        <dbReference type="ARBA" id="ARBA00022448"/>
    </source>
</evidence>
<keyword evidence="9" id="KW-1185">Reference proteome</keyword>
<dbReference type="PROSITE" id="PS50893">
    <property type="entry name" value="ABC_TRANSPORTER_2"/>
    <property type="match status" value="1"/>
</dbReference>
<evidence type="ECO:0000256" key="2">
    <source>
        <dbReference type="ARBA" id="ARBA00005417"/>
    </source>
</evidence>
<accession>A0A6N9H7U1</accession>
<dbReference type="AlphaFoldDB" id="A0A6N9H7U1"/>
<keyword evidence="4" id="KW-0547">Nucleotide-binding</keyword>
<evidence type="ECO:0000259" key="7">
    <source>
        <dbReference type="PROSITE" id="PS50893"/>
    </source>
</evidence>
<dbReference type="PANTHER" id="PTHR42711:SF5">
    <property type="entry name" value="ABC TRANSPORTER ATP-BINDING PROTEIN NATA"/>
    <property type="match status" value="1"/>
</dbReference>
<keyword evidence="3" id="KW-0813">Transport</keyword>
<evidence type="ECO:0000313" key="9">
    <source>
        <dbReference type="Proteomes" id="UP000469215"/>
    </source>
</evidence>
<dbReference type="GO" id="GO:0016887">
    <property type="term" value="F:ATP hydrolysis activity"/>
    <property type="evidence" value="ECO:0007669"/>
    <property type="project" value="InterPro"/>
</dbReference>
<dbReference type="InterPro" id="IPR027417">
    <property type="entry name" value="P-loop_NTPase"/>
</dbReference>